<dbReference type="GO" id="GO:0030151">
    <property type="term" value="F:molybdenum ion binding"/>
    <property type="evidence" value="ECO:0007669"/>
    <property type="project" value="InterPro"/>
</dbReference>
<dbReference type="GO" id="GO:0030170">
    <property type="term" value="F:pyridoxal phosphate binding"/>
    <property type="evidence" value="ECO:0007669"/>
    <property type="project" value="InterPro"/>
</dbReference>
<accession>A0A1M5BJY1</accession>
<gene>
    <name evidence="2" type="ORF">SAMN02745158_03694</name>
</gene>
<dbReference type="InterPro" id="IPR052716">
    <property type="entry name" value="MOSC_domain"/>
</dbReference>
<evidence type="ECO:0000313" key="2">
    <source>
        <dbReference type="EMBL" id="SHF42640.1"/>
    </source>
</evidence>
<dbReference type="Pfam" id="PF03473">
    <property type="entry name" value="MOSC"/>
    <property type="match status" value="1"/>
</dbReference>
<sequence length="151" mass="16917">MGRVMATNISEKKGTQKHNVHTVNVLEDYGIENDAHAGKWHRQVSLLSYEKIEEFKGKGAPVEDGAFGENLIVEGFDFKNLPVGTRFQCNDVVLELTQIGKECHSGCEIYKIMGDCIMPREGVFTRVIHGGRISQGDEMHIVKEVGNVWDK</sequence>
<dbReference type="AlphaFoldDB" id="A0A1M5BJY1"/>
<feature type="domain" description="MOSC" evidence="1">
    <location>
        <begin position="15"/>
        <end position="142"/>
    </location>
</feature>
<dbReference type="PROSITE" id="PS51340">
    <property type="entry name" value="MOSC"/>
    <property type="match status" value="1"/>
</dbReference>
<dbReference type="OrthoDB" id="9789048at2"/>
<dbReference type="PANTHER" id="PTHR36930">
    <property type="entry name" value="METAL-SULFUR CLUSTER BIOSYNTHESIS PROTEINS YUAD-RELATED"/>
    <property type="match status" value="1"/>
</dbReference>
<dbReference type="GO" id="GO:0003824">
    <property type="term" value="F:catalytic activity"/>
    <property type="evidence" value="ECO:0007669"/>
    <property type="project" value="InterPro"/>
</dbReference>
<dbReference type="PANTHER" id="PTHR36930:SF1">
    <property type="entry name" value="MOSC DOMAIN-CONTAINING PROTEIN"/>
    <property type="match status" value="1"/>
</dbReference>
<dbReference type="EMBL" id="FQVI01000027">
    <property type="protein sequence ID" value="SHF42640.1"/>
    <property type="molecule type" value="Genomic_DNA"/>
</dbReference>
<dbReference type="RefSeq" id="WP_072854253.1">
    <property type="nucleotide sequence ID" value="NZ_FQVI01000027.1"/>
</dbReference>
<dbReference type="STRING" id="1122155.SAMN02745158_03694"/>
<evidence type="ECO:0000313" key="3">
    <source>
        <dbReference type="Proteomes" id="UP000184245"/>
    </source>
</evidence>
<dbReference type="Gene3D" id="2.40.33.20">
    <property type="entry name" value="PK beta-barrel domain-like"/>
    <property type="match status" value="1"/>
</dbReference>
<evidence type="ECO:0000259" key="1">
    <source>
        <dbReference type="PROSITE" id="PS51340"/>
    </source>
</evidence>
<dbReference type="SUPFAM" id="SSF50800">
    <property type="entry name" value="PK beta-barrel domain-like"/>
    <property type="match status" value="1"/>
</dbReference>
<dbReference type="Proteomes" id="UP000184245">
    <property type="component" value="Unassembled WGS sequence"/>
</dbReference>
<reference evidence="2 3" key="1">
    <citation type="submission" date="2016-11" db="EMBL/GenBank/DDBJ databases">
        <authorList>
            <person name="Jaros S."/>
            <person name="Januszkiewicz K."/>
            <person name="Wedrychowicz H."/>
        </authorList>
    </citation>
    <scope>NUCLEOTIDE SEQUENCE [LARGE SCALE GENOMIC DNA]</scope>
    <source>
        <strain evidence="2 3">DSM 17459</strain>
    </source>
</reference>
<protein>
    <submittedName>
        <fullName evidence="2">MOSC domain-containing protein YiiM</fullName>
    </submittedName>
</protein>
<organism evidence="2 3">
    <name type="scientific">Lactonifactor longoviformis DSM 17459</name>
    <dbReference type="NCBI Taxonomy" id="1122155"/>
    <lineage>
        <taxon>Bacteria</taxon>
        <taxon>Bacillati</taxon>
        <taxon>Bacillota</taxon>
        <taxon>Clostridia</taxon>
        <taxon>Eubacteriales</taxon>
        <taxon>Clostridiaceae</taxon>
        <taxon>Lactonifactor</taxon>
    </lineage>
</organism>
<name>A0A1M5BJY1_9CLOT</name>
<keyword evidence="3" id="KW-1185">Reference proteome</keyword>
<dbReference type="InterPro" id="IPR005302">
    <property type="entry name" value="MoCF_Sase_C"/>
</dbReference>
<dbReference type="InterPro" id="IPR011037">
    <property type="entry name" value="Pyrv_Knase-like_insert_dom_sf"/>
</dbReference>
<proteinExistence type="predicted"/>